<keyword evidence="5" id="KW-1185">Reference proteome</keyword>
<dbReference type="SUPFAM" id="SSF53850">
    <property type="entry name" value="Periplasmic binding protein-like II"/>
    <property type="match status" value="1"/>
</dbReference>
<accession>A1SA91</accession>
<keyword evidence="3" id="KW-0732">Signal</keyword>
<dbReference type="eggNOG" id="COG0725">
    <property type="taxonomic scope" value="Bacteria"/>
</dbReference>
<name>A1SA91_SHEAM</name>
<evidence type="ECO:0000313" key="4">
    <source>
        <dbReference type="EMBL" id="ABM01298.1"/>
    </source>
</evidence>
<dbReference type="InterPro" id="IPR050682">
    <property type="entry name" value="ModA/WtpA"/>
</dbReference>
<protein>
    <recommendedName>
        <fullName evidence="6">Molybdenum ABC transporter, periplasmic molybdate-binding protein</fullName>
    </recommendedName>
</protein>
<dbReference type="GO" id="GO:0046872">
    <property type="term" value="F:metal ion binding"/>
    <property type="evidence" value="ECO:0007669"/>
    <property type="project" value="UniProtKB-KW"/>
</dbReference>
<evidence type="ECO:0000256" key="2">
    <source>
        <dbReference type="ARBA" id="ARBA00022723"/>
    </source>
</evidence>
<dbReference type="AlphaFoldDB" id="A1SA91"/>
<comment type="similarity">
    <text evidence="1">Belongs to the bacterial solute-binding protein ModA family.</text>
</comment>
<evidence type="ECO:0008006" key="6">
    <source>
        <dbReference type="Google" id="ProtNLM"/>
    </source>
</evidence>
<dbReference type="Gene3D" id="3.40.190.10">
    <property type="entry name" value="Periplasmic binding protein-like II"/>
    <property type="match status" value="2"/>
</dbReference>
<dbReference type="Proteomes" id="UP000009175">
    <property type="component" value="Chromosome"/>
</dbReference>
<gene>
    <name evidence="4" type="ordered locus">Sama_3095</name>
</gene>
<organism evidence="4 5">
    <name type="scientific">Shewanella amazonensis (strain ATCC BAA-1098 / SB2B)</name>
    <dbReference type="NCBI Taxonomy" id="326297"/>
    <lineage>
        <taxon>Bacteria</taxon>
        <taxon>Pseudomonadati</taxon>
        <taxon>Pseudomonadota</taxon>
        <taxon>Gammaproteobacteria</taxon>
        <taxon>Alteromonadales</taxon>
        <taxon>Shewanellaceae</taxon>
        <taxon>Shewanella</taxon>
    </lineage>
</organism>
<dbReference type="PANTHER" id="PTHR30632:SF0">
    <property type="entry name" value="SULFATE-BINDING PROTEIN"/>
    <property type="match status" value="1"/>
</dbReference>
<dbReference type="KEGG" id="saz:Sama_3095"/>
<dbReference type="PANTHER" id="PTHR30632">
    <property type="entry name" value="MOLYBDATE-BINDING PERIPLASMIC PROTEIN"/>
    <property type="match status" value="1"/>
</dbReference>
<dbReference type="EMBL" id="CP000507">
    <property type="protein sequence ID" value="ABM01298.1"/>
    <property type="molecule type" value="Genomic_DNA"/>
</dbReference>
<dbReference type="NCBIfam" id="NF002917">
    <property type="entry name" value="PRK03537.1-3"/>
    <property type="match status" value="1"/>
</dbReference>
<dbReference type="Pfam" id="PF13531">
    <property type="entry name" value="SBP_bac_11"/>
    <property type="match status" value="1"/>
</dbReference>
<dbReference type="GO" id="GO:0015689">
    <property type="term" value="P:molybdate ion transport"/>
    <property type="evidence" value="ECO:0007669"/>
    <property type="project" value="InterPro"/>
</dbReference>
<evidence type="ECO:0000256" key="1">
    <source>
        <dbReference type="ARBA" id="ARBA00009175"/>
    </source>
</evidence>
<sequence>MKRYWGLLERLLSALRRPPWPSSSPISRKKMKKSILLISILVSIGSVMAAEPLELRAAGSLKAAMGDIVQAFEKDMGQAVVAQFGPSGLLRERIESGENVDLFASANMKHPQTLQAKGMGDKVQAFARNQLCALAQPEIVLTPATLLERMLSADVRVGTSTPKADPSGDYAFRVFELAETIEPGAETRLKTKALQLTGGPNSAKPPKGVNPYAHVMKTRQADIFLTYCTNGRLARKEYAELQLVHLPENLAVGADYGLLVIDERARPLADYILSPAGQAILGDYGFAPPR</sequence>
<reference evidence="4 5" key="1">
    <citation type="submission" date="2006-12" db="EMBL/GenBank/DDBJ databases">
        <title>Complete sequence of Shewanella amazonensis SB2B.</title>
        <authorList>
            <consortium name="US DOE Joint Genome Institute"/>
            <person name="Copeland A."/>
            <person name="Lucas S."/>
            <person name="Lapidus A."/>
            <person name="Barry K."/>
            <person name="Detter J.C."/>
            <person name="Glavina del Rio T."/>
            <person name="Hammon N."/>
            <person name="Israni S."/>
            <person name="Dalin E."/>
            <person name="Tice H."/>
            <person name="Pitluck S."/>
            <person name="Munk A.C."/>
            <person name="Brettin T."/>
            <person name="Bruce D."/>
            <person name="Han C."/>
            <person name="Tapia R."/>
            <person name="Gilna P."/>
            <person name="Schmutz J."/>
            <person name="Larimer F."/>
            <person name="Land M."/>
            <person name="Hauser L."/>
            <person name="Kyrpides N."/>
            <person name="Mikhailova N."/>
            <person name="Fredrickson J."/>
            <person name="Richardson P."/>
        </authorList>
    </citation>
    <scope>NUCLEOTIDE SEQUENCE [LARGE SCALE GENOMIC DNA]</scope>
    <source>
        <strain evidence="5">ATCC BAA-1098 / SB2B</strain>
    </source>
</reference>
<dbReference type="NCBIfam" id="TIGR01256">
    <property type="entry name" value="modA"/>
    <property type="match status" value="1"/>
</dbReference>
<dbReference type="HOGENOM" id="CLU_083611_0_0_6"/>
<proteinExistence type="inferred from homology"/>
<evidence type="ECO:0000313" key="5">
    <source>
        <dbReference type="Proteomes" id="UP000009175"/>
    </source>
</evidence>
<evidence type="ECO:0000256" key="3">
    <source>
        <dbReference type="ARBA" id="ARBA00022729"/>
    </source>
</evidence>
<dbReference type="InterPro" id="IPR005950">
    <property type="entry name" value="ModA"/>
</dbReference>
<dbReference type="STRING" id="326297.Sama_3095"/>
<keyword evidence="2" id="KW-0479">Metal-binding</keyword>
<dbReference type="GO" id="GO:0030973">
    <property type="term" value="F:molybdate ion binding"/>
    <property type="evidence" value="ECO:0007669"/>
    <property type="project" value="TreeGrafter"/>
</dbReference>